<dbReference type="Gene3D" id="2.30.40.10">
    <property type="entry name" value="Urease, subunit C, domain 1"/>
    <property type="match status" value="1"/>
</dbReference>
<dbReference type="KEGG" id="mbe:MBM_06798"/>
<evidence type="ECO:0000313" key="2">
    <source>
        <dbReference type="EMBL" id="EKD15037.1"/>
    </source>
</evidence>
<protein>
    <submittedName>
        <fullName evidence="2">Amidohydrolase</fullName>
    </submittedName>
</protein>
<reference evidence="2 3" key="1">
    <citation type="journal article" date="2012" name="BMC Genomics">
        <title>Sequencing the genome of Marssonina brunnea reveals fungus-poplar co-evolution.</title>
        <authorList>
            <person name="Zhu S."/>
            <person name="Cao Y.-Z."/>
            <person name="Jiang C."/>
            <person name="Tan B.-Y."/>
            <person name="Wang Z."/>
            <person name="Feng S."/>
            <person name="Zhang L."/>
            <person name="Su X.-H."/>
            <person name="Brejova B."/>
            <person name="Vinar T."/>
            <person name="Xu M."/>
            <person name="Wang M.-X."/>
            <person name="Zhang S.-G."/>
            <person name="Huang M.-R."/>
            <person name="Wu R."/>
            <person name="Zhou Y."/>
        </authorList>
    </citation>
    <scope>NUCLEOTIDE SEQUENCE [LARGE SCALE GENOMIC DNA]</scope>
    <source>
        <strain evidence="2 3">MB_m1</strain>
    </source>
</reference>
<dbReference type="InterPro" id="IPR032466">
    <property type="entry name" value="Metal_Hydrolase"/>
</dbReference>
<dbReference type="AlphaFoldDB" id="K1WRJ3"/>
<gene>
    <name evidence="2" type="ORF">MBM_06798</name>
</gene>
<dbReference type="Pfam" id="PF01979">
    <property type="entry name" value="Amidohydro_1"/>
    <property type="match status" value="1"/>
</dbReference>
<dbReference type="GO" id="GO:0016810">
    <property type="term" value="F:hydrolase activity, acting on carbon-nitrogen (but not peptide) bonds"/>
    <property type="evidence" value="ECO:0007669"/>
    <property type="project" value="InterPro"/>
</dbReference>
<dbReference type="STRING" id="1072389.K1WRJ3"/>
<sequence length="445" mass="47966">MMEQRPVQDLVTPWRPKSPISNIVFIHANVIDPINGTVLKDVFVHVVGDLIRSVSETVEIEDKQATTIIDLEGKFICPGLIDCHVHITIVPGAPDLHSTLSMAPAVAAARVPYVAGQMLDRGFTSIRDCAGAQSALKQAIAENAIRGPRLFISGHALSQTGGHGDTRSMYDQEPCCGGHLTILGRLCDGVPECMKAAREEIRRGADFIKIMAGGGVASPSDGIHQLQFSEEEISAIVKVANNAGTYVTAHAYTPRAIRQVVALGVRGIEHGNLIDEPTAQLMAEKGVFLTPTLITYAAMETPPFADFLPPASAVKNKEILEAGLRSLRIASEAGVTICYGSDLLGPLQYAQTHEFQLRRQALTDLQILQSATTNAAKMMQQDNLGNVKPGYLADFLILNKNPLDDVTILDRPDENLLAVVKDGRVVSSRWSKVPAEATHPLPQIA</sequence>
<evidence type="ECO:0000313" key="3">
    <source>
        <dbReference type="Proteomes" id="UP000006753"/>
    </source>
</evidence>
<dbReference type="SUPFAM" id="SSF51338">
    <property type="entry name" value="Composite domain of metallo-dependent hydrolases"/>
    <property type="match status" value="1"/>
</dbReference>
<dbReference type="SUPFAM" id="SSF51556">
    <property type="entry name" value="Metallo-dependent hydrolases"/>
    <property type="match status" value="1"/>
</dbReference>
<dbReference type="InParanoid" id="K1WRJ3"/>
<dbReference type="eggNOG" id="ENOG502QRDE">
    <property type="taxonomic scope" value="Eukaryota"/>
</dbReference>
<dbReference type="EMBL" id="JH921443">
    <property type="protein sequence ID" value="EKD15037.1"/>
    <property type="molecule type" value="Genomic_DNA"/>
</dbReference>
<dbReference type="PANTHER" id="PTHR43135:SF3">
    <property type="entry name" value="ALPHA-D-RIBOSE 1-METHYLPHOSPHONATE 5-TRIPHOSPHATE DIPHOSPHATASE"/>
    <property type="match status" value="1"/>
</dbReference>
<dbReference type="MEROPS" id="M38.001"/>
<dbReference type="Gene3D" id="3.20.20.140">
    <property type="entry name" value="Metal-dependent hydrolases"/>
    <property type="match status" value="1"/>
</dbReference>
<dbReference type="PANTHER" id="PTHR43135">
    <property type="entry name" value="ALPHA-D-RIBOSE 1-METHYLPHOSPHONATE 5-TRIPHOSPHATE DIPHOSPHATASE"/>
    <property type="match status" value="1"/>
</dbReference>
<dbReference type="GeneID" id="18762733"/>
<organism evidence="2 3">
    <name type="scientific">Marssonina brunnea f. sp. multigermtubi (strain MB_m1)</name>
    <name type="common">Marssonina leaf spot fungus</name>
    <dbReference type="NCBI Taxonomy" id="1072389"/>
    <lineage>
        <taxon>Eukaryota</taxon>
        <taxon>Fungi</taxon>
        <taxon>Dikarya</taxon>
        <taxon>Ascomycota</taxon>
        <taxon>Pezizomycotina</taxon>
        <taxon>Leotiomycetes</taxon>
        <taxon>Helotiales</taxon>
        <taxon>Drepanopezizaceae</taxon>
        <taxon>Drepanopeziza</taxon>
    </lineage>
</organism>
<dbReference type="OrthoDB" id="194468at2759"/>
<accession>K1WRJ3</accession>
<proteinExistence type="predicted"/>
<feature type="domain" description="Amidohydrolase-related" evidence="1">
    <location>
        <begin position="75"/>
        <end position="426"/>
    </location>
</feature>
<dbReference type="InterPro" id="IPR051781">
    <property type="entry name" value="Metallo-dep_Hydrolase"/>
</dbReference>
<keyword evidence="3" id="KW-1185">Reference proteome</keyword>
<dbReference type="HOGENOM" id="CLU_023620_2_0_1"/>
<dbReference type="InterPro" id="IPR011059">
    <property type="entry name" value="Metal-dep_hydrolase_composite"/>
</dbReference>
<dbReference type="InterPro" id="IPR006680">
    <property type="entry name" value="Amidohydro-rel"/>
</dbReference>
<dbReference type="CDD" id="cd01299">
    <property type="entry name" value="Met_dep_hydrolase_A"/>
    <property type="match status" value="1"/>
</dbReference>
<dbReference type="FunCoup" id="K1WRJ3">
    <property type="interactions" value="12"/>
</dbReference>
<dbReference type="Proteomes" id="UP000006753">
    <property type="component" value="Unassembled WGS sequence"/>
</dbReference>
<dbReference type="OMA" id="DVFPGPR"/>
<dbReference type="InterPro" id="IPR057744">
    <property type="entry name" value="OTAase-like"/>
</dbReference>
<keyword evidence="2" id="KW-0378">Hydrolase</keyword>
<evidence type="ECO:0000259" key="1">
    <source>
        <dbReference type="Pfam" id="PF01979"/>
    </source>
</evidence>
<name>K1WRJ3_MARBU</name>